<gene>
    <name evidence="1" type="ORF">COY09_00110</name>
</gene>
<evidence type="ECO:0000313" key="2">
    <source>
        <dbReference type="Proteomes" id="UP000231071"/>
    </source>
</evidence>
<protein>
    <recommendedName>
        <fullName evidence="3">DUF218 domain-containing protein</fullName>
    </recommendedName>
</protein>
<reference evidence="2" key="1">
    <citation type="submission" date="2017-09" db="EMBL/GenBank/DDBJ databases">
        <title>Depth-based differentiation of microbial function through sediment-hosted aquifers and enrichment of novel symbionts in the deep terrestrial subsurface.</title>
        <authorList>
            <person name="Probst A.J."/>
            <person name="Ladd B."/>
            <person name="Jarett J.K."/>
            <person name="Geller-Mcgrath D.E."/>
            <person name="Sieber C.M.K."/>
            <person name="Emerson J.B."/>
            <person name="Anantharaman K."/>
            <person name="Thomas B.C."/>
            <person name="Malmstrom R."/>
            <person name="Stieglmeier M."/>
            <person name="Klingl A."/>
            <person name="Woyke T."/>
            <person name="Ryan C.M."/>
            <person name="Banfield J.F."/>
        </authorList>
    </citation>
    <scope>NUCLEOTIDE SEQUENCE [LARGE SCALE GENOMIC DNA]</scope>
</reference>
<sequence>MSADVIVGLSFGIEFKNDKYVPGITNECIAQIIKKQSTPSSIPVIAQWPVVEALSQKGILVFENIEGFISTGQVIEEVARKMQQQEWHNAIVVTHPHLIRRALSCFKKLGINATPAPNLDSIPYNRNSKHWWNRRRFYWFFWNMIDWAYSKAVGWV</sequence>
<dbReference type="EMBL" id="PFOI01000003">
    <property type="protein sequence ID" value="PIZ71740.1"/>
    <property type="molecule type" value="Genomic_DNA"/>
</dbReference>
<comment type="caution">
    <text evidence="1">The sequence shown here is derived from an EMBL/GenBank/DDBJ whole genome shotgun (WGS) entry which is preliminary data.</text>
</comment>
<evidence type="ECO:0000313" key="1">
    <source>
        <dbReference type="EMBL" id="PIZ71740.1"/>
    </source>
</evidence>
<accession>A0A2M7UKK5</accession>
<organism evidence="1 2">
    <name type="scientific">Candidatus Portnoybacteria bacterium CG_4_10_14_0_2_um_filter_39_11</name>
    <dbReference type="NCBI Taxonomy" id="1974797"/>
    <lineage>
        <taxon>Bacteria</taxon>
        <taxon>Candidatus Portnoyibacteriota</taxon>
    </lineage>
</organism>
<evidence type="ECO:0008006" key="3">
    <source>
        <dbReference type="Google" id="ProtNLM"/>
    </source>
</evidence>
<dbReference type="AlphaFoldDB" id="A0A2M7UKK5"/>
<dbReference type="Proteomes" id="UP000231071">
    <property type="component" value="Unassembled WGS sequence"/>
</dbReference>
<name>A0A2M7UKK5_9BACT</name>
<proteinExistence type="predicted"/>